<dbReference type="InterPro" id="IPR003140">
    <property type="entry name" value="PLipase/COase/thioEstase"/>
</dbReference>
<sequence>MSDTPFVIWNNEPTERADTPLVVLFHGYGSHEEDLMALIPALLPGATYASVRAPQRAQMGFQWFPLSADASFSTEAVVEAVRPVSAWVQEQAEHHSKVFLLGFSQGMAVATSVARHIPETVDAVVGLSGFVVPIADDDAHAEFFKDAHLGEHPLQMFWGRDPEDPVIPQAMVDVTADWCVDHAEVTKVQYRGIGHGVSPQELGHVKEYLQHVVR</sequence>
<organism evidence="4 5">
    <name type="scientific">Kocuria atrinae</name>
    <dbReference type="NCBI Taxonomy" id="592377"/>
    <lineage>
        <taxon>Bacteria</taxon>
        <taxon>Bacillati</taxon>
        <taxon>Actinomycetota</taxon>
        <taxon>Actinomycetes</taxon>
        <taxon>Micrococcales</taxon>
        <taxon>Micrococcaceae</taxon>
        <taxon>Kocuria</taxon>
    </lineage>
</organism>
<proteinExistence type="inferred from homology"/>
<evidence type="ECO:0000259" key="3">
    <source>
        <dbReference type="Pfam" id="PF02230"/>
    </source>
</evidence>
<dbReference type="Pfam" id="PF02230">
    <property type="entry name" value="Abhydrolase_2"/>
    <property type="match status" value="1"/>
</dbReference>
<evidence type="ECO:0000256" key="1">
    <source>
        <dbReference type="ARBA" id="ARBA00006499"/>
    </source>
</evidence>
<dbReference type="Proteomes" id="UP001500166">
    <property type="component" value="Unassembled WGS sequence"/>
</dbReference>
<comment type="caution">
    <text evidence="4">The sequence shown here is derived from an EMBL/GenBank/DDBJ whole genome shotgun (WGS) entry which is preliminary data.</text>
</comment>
<dbReference type="PANTHER" id="PTHR10655:SF17">
    <property type="entry name" value="LYSOPHOSPHOLIPASE-LIKE PROTEIN 1"/>
    <property type="match status" value="1"/>
</dbReference>
<keyword evidence="2" id="KW-0378">Hydrolase</keyword>
<evidence type="ECO:0000256" key="2">
    <source>
        <dbReference type="ARBA" id="ARBA00022801"/>
    </source>
</evidence>
<dbReference type="InterPro" id="IPR050565">
    <property type="entry name" value="LYPA1-2/EST-like"/>
</dbReference>
<dbReference type="RefSeq" id="WP_344224828.1">
    <property type="nucleotide sequence ID" value="NZ_BAAAQA010000018.1"/>
</dbReference>
<keyword evidence="5" id="KW-1185">Reference proteome</keyword>
<dbReference type="Gene3D" id="3.40.50.1820">
    <property type="entry name" value="alpha/beta hydrolase"/>
    <property type="match status" value="1"/>
</dbReference>
<protein>
    <recommendedName>
        <fullName evidence="3">Phospholipase/carboxylesterase/thioesterase domain-containing protein</fullName>
    </recommendedName>
</protein>
<evidence type="ECO:0000313" key="4">
    <source>
        <dbReference type="EMBL" id="GAA2118866.1"/>
    </source>
</evidence>
<dbReference type="EMBL" id="BAAAQA010000018">
    <property type="protein sequence ID" value="GAA2118866.1"/>
    <property type="molecule type" value="Genomic_DNA"/>
</dbReference>
<feature type="domain" description="Phospholipase/carboxylesterase/thioesterase" evidence="3">
    <location>
        <begin position="15"/>
        <end position="211"/>
    </location>
</feature>
<gene>
    <name evidence="4" type="ORF">GCM10009824_19460</name>
</gene>
<reference evidence="4 5" key="1">
    <citation type="journal article" date="2019" name="Int. J. Syst. Evol. Microbiol.">
        <title>The Global Catalogue of Microorganisms (GCM) 10K type strain sequencing project: providing services to taxonomists for standard genome sequencing and annotation.</title>
        <authorList>
            <consortium name="The Broad Institute Genomics Platform"/>
            <consortium name="The Broad Institute Genome Sequencing Center for Infectious Disease"/>
            <person name="Wu L."/>
            <person name="Ma J."/>
        </authorList>
    </citation>
    <scope>NUCLEOTIDE SEQUENCE [LARGE SCALE GENOMIC DNA]</scope>
    <source>
        <strain evidence="4 5">JCM 15914</strain>
    </source>
</reference>
<dbReference type="SUPFAM" id="SSF53474">
    <property type="entry name" value="alpha/beta-Hydrolases"/>
    <property type="match status" value="1"/>
</dbReference>
<accession>A0ABN2XYW2</accession>
<dbReference type="InterPro" id="IPR029058">
    <property type="entry name" value="AB_hydrolase_fold"/>
</dbReference>
<comment type="similarity">
    <text evidence="1">Belongs to the AB hydrolase superfamily. AB hydrolase 2 family.</text>
</comment>
<name>A0ABN2XYW2_9MICC</name>
<dbReference type="PANTHER" id="PTHR10655">
    <property type="entry name" value="LYSOPHOSPHOLIPASE-RELATED"/>
    <property type="match status" value="1"/>
</dbReference>
<evidence type="ECO:0000313" key="5">
    <source>
        <dbReference type="Proteomes" id="UP001500166"/>
    </source>
</evidence>